<evidence type="ECO:0000313" key="2">
    <source>
        <dbReference type="EMBL" id="CAG8437712.1"/>
    </source>
</evidence>
<dbReference type="EMBL" id="CAJVPL010000043">
    <property type="protein sequence ID" value="CAG8437712.1"/>
    <property type="molecule type" value="Genomic_DNA"/>
</dbReference>
<comment type="caution">
    <text evidence="2">The sequence shown here is derived from an EMBL/GenBank/DDBJ whole genome shotgun (WGS) entry which is preliminary data.</text>
</comment>
<keyword evidence="3" id="KW-1185">Reference proteome</keyword>
<organism evidence="2 3">
    <name type="scientific">Ambispora gerdemannii</name>
    <dbReference type="NCBI Taxonomy" id="144530"/>
    <lineage>
        <taxon>Eukaryota</taxon>
        <taxon>Fungi</taxon>
        <taxon>Fungi incertae sedis</taxon>
        <taxon>Mucoromycota</taxon>
        <taxon>Glomeromycotina</taxon>
        <taxon>Glomeromycetes</taxon>
        <taxon>Archaeosporales</taxon>
        <taxon>Ambisporaceae</taxon>
        <taxon>Ambispora</taxon>
    </lineage>
</organism>
<feature type="compositionally biased region" description="Polar residues" evidence="1">
    <location>
        <begin position="130"/>
        <end position="143"/>
    </location>
</feature>
<proteinExistence type="predicted"/>
<dbReference type="Proteomes" id="UP000789831">
    <property type="component" value="Unassembled WGS sequence"/>
</dbReference>
<feature type="region of interest" description="Disordered" evidence="1">
    <location>
        <begin position="124"/>
        <end position="143"/>
    </location>
</feature>
<accession>A0A9N8V130</accession>
<gene>
    <name evidence="2" type="ORF">AGERDE_LOCUS793</name>
</gene>
<sequence>MDTSITCYMLQHNCDMMEFVNSITAAKCYPFYTFIGLLQSPAKVIGVSFLGVALEFARFGTLFIPNWATVGRTLLLEAVGGSANLCNLKDVPRRVLTTGLDLNPIENVWAGGLEKKMLKKEGDHIKSHTPDSISPLTAANMSD</sequence>
<evidence type="ECO:0000313" key="3">
    <source>
        <dbReference type="Proteomes" id="UP000789831"/>
    </source>
</evidence>
<dbReference type="AlphaFoldDB" id="A0A9N8V130"/>
<name>A0A9N8V130_9GLOM</name>
<evidence type="ECO:0000256" key="1">
    <source>
        <dbReference type="SAM" id="MobiDB-lite"/>
    </source>
</evidence>
<protein>
    <submittedName>
        <fullName evidence="2">10129_t:CDS:1</fullName>
    </submittedName>
</protein>
<reference evidence="2" key="1">
    <citation type="submission" date="2021-06" db="EMBL/GenBank/DDBJ databases">
        <authorList>
            <person name="Kallberg Y."/>
            <person name="Tangrot J."/>
            <person name="Rosling A."/>
        </authorList>
    </citation>
    <scope>NUCLEOTIDE SEQUENCE</scope>
    <source>
        <strain evidence="2">MT106</strain>
    </source>
</reference>